<dbReference type="Proteomes" id="UP001501591">
    <property type="component" value="Unassembled WGS sequence"/>
</dbReference>
<dbReference type="PROSITE" id="PS00211">
    <property type="entry name" value="ABC_TRANSPORTER_1"/>
    <property type="match status" value="1"/>
</dbReference>
<dbReference type="CDD" id="cd03293">
    <property type="entry name" value="ABC_NrtD_SsuB_transporters"/>
    <property type="match status" value="1"/>
</dbReference>
<dbReference type="InterPro" id="IPR003439">
    <property type="entry name" value="ABC_transporter-like_ATP-bd"/>
</dbReference>
<accession>A0ABP7NE00</accession>
<keyword evidence="3 5" id="KW-0067">ATP-binding</keyword>
<evidence type="ECO:0000259" key="4">
    <source>
        <dbReference type="PROSITE" id="PS50893"/>
    </source>
</evidence>
<organism evidence="5 6">
    <name type="scientific">Microbacterium soli</name>
    <dbReference type="NCBI Taxonomy" id="446075"/>
    <lineage>
        <taxon>Bacteria</taxon>
        <taxon>Bacillati</taxon>
        <taxon>Actinomycetota</taxon>
        <taxon>Actinomycetes</taxon>
        <taxon>Micrococcales</taxon>
        <taxon>Microbacteriaceae</taxon>
        <taxon>Microbacterium</taxon>
    </lineage>
</organism>
<dbReference type="PANTHER" id="PTHR42788">
    <property type="entry name" value="TAURINE IMPORT ATP-BINDING PROTEIN-RELATED"/>
    <property type="match status" value="1"/>
</dbReference>
<keyword evidence="1" id="KW-0813">Transport</keyword>
<protein>
    <submittedName>
        <fullName evidence="5">ABC transporter ATP-binding protein</fullName>
    </submittedName>
</protein>
<evidence type="ECO:0000256" key="2">
    <source>
        <dbReference type="ARBA" id="ARBA00022741"/>
    </source>
</evidence>
<comment type="caution">
    <text evidence="5">The sequence shown here is derived from an EMBL/GenBank/DDBJ whole genome shotgun (WGS) entry which is preliminary data.</text>
</comment>
<dbReference type="EMBL" id="BAABCP010000001">
    <property type="protein sequence ID" value="GAA3942494.1"/>
    <property type="molecule type" value="Genomic_DNA"/>
</dbReference>
<evidence type="ECO:0000313" key="6">
    <source>
        <dbReference type="Proteomes" id="UP001501591"/>
    </source>
</evidence>
<name>A0ABP7NE00_9MICO</name>
<dbReference type="GO" id="GO:0005524">
    <property type="term" value="F:ATP binding"/>
    <property type="evidence" value="ECO:0007669"/>
    <property type="project" value="UniProtKB-KW"/>
</dbReference>
<reference evidence="6" key="1">
    <citation type="journal article" date="2019" name="Int. J. Syst. Evol. Microbiol.">
        <title>The Global Catalogue of Microorganisms (GCM) 10K type strain sequencing project: providing services to taxonomists for standard genome sequencing and annotation.</title>
        <authorList>
            <consortium name="The Broad Institute Genomics Platform"/>
            <consortium name="The Broad Institute Genome Sequencing Center for Infectious Disease"/>
            <person name="Wu L."/>
            <person name="Ma J."/>
        </authorList>
    </citation>
    <scope>NUCLEOTIDE SEQUENCE [LARGE SCALE GENOMIC DNA]</scope>
    <source>
        <strain evidence="6">JCM 17024</strain>
    </source>
</reference>
<keyword evidence="6" id="KW-1185">Reference proteome</keyword>
<gene>
    <name evidence="5" type="ORF">GCM10022383_20420</name>
</gene>
<proteinExistence type="predicted"/>
<feature type="domain" description="ABC transporter" evidence="4">
    <location>
        <begin position="7"/>
        <end position="231"/>
    </location>
</feature>
<sequence length="253" mass="27971">MKAMNKITIDRLVKRFGDVTALEDTSFTVAPAEVVCLLGPSGCGKSTVLNILAGFIDKTSGSVLVDGEEVRDIGPSRSVVFQSAALFPWMTVWDNATVGPRTRRLPYRERAEELLAAVGLSGFEKRYPYELSGGMQQRVSIARALLNEPDVLLMDEPFGALDSQTRLAMQELLMEISAKFRPTVIFVTHDVDEALYLGDRILLMSPRPGRVAREITVTTAKPRGYGFFTADEFTGLKQEILEFAHNGWGVHDD</sequence>
<dbReference type="Gene3D" id="3.40.50.300">
    <property type="entry name" value="P-loop containing nucleotide triphosphate hydrolases"/>
    <property type="match status" value="1"/>
</dbReference>
<dbReference type="SMART" id="SM00382">
    <property type="entry name" value="AAA"/>
    <property type="match status" value="1"/>
</dbReference>
<dbReference type="PANTHER" id="PTHR42788:SF13">
    <property type="entry name" value="ALIPHATIC SULFONATES IMPORT ATP-BINDING PROTEIN SSUB"/>
    <property type="match status" value="1"/>
</dbReference>
<evidence type="ECO:0000256" key="3">
    <source>
        <dbReference type="ARBA" id="ARBA00022840"/>
    </source>
</evidence>
<evidence type="ECO:0000256" key="1">
    <source>
        <dbReference type="ARBA" id="ARBA00022448"/>
    </source>
</evidence>
<dbReference type="InterPro" id="IPR003593">
    <property type="entry name" value="AAA+_ATPase"/>
</dbReference>
<dbReference type="InterPro" id="IPR050166">
    <property type="entry name" value="ABC_transporter_ATP-bind"/>
</dbReference>
<evidence type="ECO:0000313" key="5">
    <source>
        <dbReference type="EMBL" id="GAA3942494.1"/>
    </source>
</evidence>
<dbReference type="InterPro" id="IPR017871">
    <property type="entry name" value="ABC_transporter-like_CS"/>
</dbReference>
<keyword evidence="2" id="KW-0547">Nucleotide-binding</keyword>
<dbReference type="SUPFAM" id="SSF52540">
    <property type="entry name" value="P-loop containing nucleoside triphosphate hydrolases"/>
    <property type="match status" value="1"/>
</dbReference>
<dbReference type="PROSITE" id="PS50893">
    <property type="entry name" value="ABC_TRANSPORTER_2"/>
    <property type="match status" value="1"/>
</dbReference>
<dbReference type="InterPro" id="IPR027417">
    <property type="entry name" value="P-loop_NTPase"/>
</dbReference>
<dbReference type="Pfam" id="PF00005">
    <property type="entry name" value="ABC_tran"/>
    <property type="match status" value="1"/>
</dbReference>